<keyword evidence="3" id="KW-1185">Reference proteome</keyword>
<sequence length="262" mass="29297">MDDSSSKGAAKSVLSHAKKSIKKKLYHLTGWDSELGPPEPDPELFALINYQPWNIEDRQRYNDKAVYRHVQENPRSVQVEYEFRNANGRGLIRSFPLNRIIALGASMRTVETVYNAHPPAMVATTEFKSTPLHAACSYAASLDVIEFILQHNPDAIRQTTKHVFLPIHNACQATIPQSTTLPVMQRLVQAFPESLSRIHKLGETPLKMVQRNPHSRPEIVEYLEHETANHLTAAKSSSVASSSSSSSDQFTSSTTEYSVKTV</sequence>
<accession>A0A9N8EMH0</accession>
<feature type="region of interest" description="Disordered" evidence="1">
    <location>
        <begin position="233"/>
        <end position="262"/>
    </location>
</feature>
<dbReference type="SUPFAM" id="SSF48403">
    <property type="entry name" value="Ankyrin repeat"/>
    <property type="match status" value="1"/>
</dbReference>
<gene>
    <name evidence="2" type="ORF">SEMRO_1463_G274820.1</name>
</gene>
<feature type="compositionally biased region" description="Low complexity" evidence="1">
    <location>
        <begin position="233"/>
        <end position="255"/>
    </location>
</feature>
<dbReference type="Proteomes" id="UP001153069">
    <property type="component" value="Unassembled WGS sequence"/>
</dbReference>
<evidence type="ECO:0000313" key="3">
    <source>
        <dbReference type="Proteomes" id="UP001153069"/>
    </source>
</evidence>
<evidence type="ECO:0000256" key="1">
    <source>
        <dbReference type="SAM" id="MobiDB-lite"/>
    </source>
</evidence>
<dbReference type="InterPro" id="IPR002110">
    <property type="entry name" value="Ankyrin_rpt"/>
</dbReference>
<dbReference type="AlphaFoldDB" id="A0A9N8EMH0"/>
<proteinExistence type="predicted"/>
<dbReference type="Gene3D" id="1.25.40.20">
    <property type="entry name" value="Ankyrin repeat-containing domain"/>
    <property type="match status" value="1"/>
</dbReference>
<reference evidence="2" key="1">
    <citation type="submission" date="2020-06" db="EMBL/GenBank/DDBJ databases">
        <authorList>
            <consortium name="Plant Systems Biology data submission"/>
        </authorList>
    </citation>
    <scope>NUCLEOTIDE SEQUENCE</scope>
    <source>
        <strain evidence="2">D6</strain>
    </source>
</reference>
<dbReference type="InterPro" id="IPR036770">
    <property type="entry name" value="Ankyrin_rpt-contain_sf"/>
</dbReference>
<name>A0A9N8EMH0_9STRA</name>
<protein>
    <submittedName>
        <fullName evidence="2">Uncharacterized protein</fullName>
    </submittedName>
</protein>
<dbReference type="Pfam" id="PF00023">
    <property type="entry name" value="Ank"/>
    <property type="match status" value="1"/>
</dbReference>
<comment type="caution">
    <text evidence="2">The sequence shown here is derived from an EMBL/GenBank/DDBJ whole genome shotgun (WGS) entry which is preliminary data.</text>
</comment>
<organism evidence="2 3">
    <name type="scientific">Seminavis robusta</name>
    <dbReference type="NCBI Taxonomy" id="568900"/>
    <lineage>
        <taxon>Eukaryota</taxon>
        <taxon>Sar</taxon>
        <taxon>Stramenopiles</taxon>
        <taxon>Ochrophyta</taxon>
        <taxon>Bacillariophyta</taxon>
        <taxon>Bacillariophyceae</taxon>
        <taxon>Bacillariophycidae</taxon>
        <taxon>Naviculales</taxon>
        <taxon>Naviculaceae</taxon>
        <taxon>Seminavis</taxon>
    </lineage>
</organism>
<evidence type="ECO:0000313" key="2">
    <source>
        <dbReference type="EMBL" id="CAB9523847.1"/>
    </source>
</evidence>
<dbReference type="EMBL" id="CAICTM010001461">
    <property type="protein sequence ID" value="CAB9523847.1"/>
    <property type="molecule type" value="Genomic_DNA"/>
</dbReference>